<evidence type="ECO:0000256" key="1">
    <source>
        <dbReference type="ARBA" id="ARBA00023002"/>
    </source>
</evidence>
<gene>
    <name evidence="2" type="ORF">CHIRRI_LOCUS11524</name>
</gene>
<dbReference type="SUPFAM" id="SSF51735">
    <property type="entry name" value="NAD(P)-binding Rossmann-fold domains"/>
    <property type="match status" value="1"/>
</dbReference>
<keyword evidence="3" id="KW-1185">Reference proteome</keyword>
<dbReference type="GO" id="GO:0016491">
    <property type="term" value="F:oxidoreductase activity"/>
    <property type="evidence" value="ECO:0007669"/>
    <property type="project" value="UniProtKB-KW"/>
</dbReference>
<accession>A0A9N9S3P2</accession>
<reference evidence="2" key="2">
    <citation type="submission" date="2022-10" db="EMBL/GenBank/DDBJ databases">
        <authorList>
            <consortium name="ENA_rothamsted_submissions"/>
            <consortium name="culmorum"/>
            <person name="King R."/>
        </authorList>
    </citation>
    <scope>NUCLEOTIDE SEQUENCE</scope>
</reference>
<dbReference type="PANTHER" id="PTHR43157:SF31">
    <property type="entry name" value="PHOSPHATIDYLINOSITOL-GLYCAN BIOSYNTHESIS CLASS F PROTEIN"/>
    <property type="match status" value="1"/>
</dbReference>
<keyword evidence="1" id="KW-0560">Oxidoreductase</keyword>
<protein>
    <submittedName>
        <fullName evidence="2">Uncharacterized protein</fullName>
    </submittedName>
</protein>
<dbReference type="Pfam" id="PF00106">
    <property type="entry name" value="adh_short"/>
    <property type="match status" value="1"/>
</dbReference>
<name>A0A9N9S3P2_9DIPT</name>
<proteinExistence type="predicted"/>
<dbReference type="AlphaFoldDB" id="A0A9N9S3P2"/>
<dbReference type="PRINTS" id="PR00081">
    <property type="entry name" value="GDHRDH"/>
</dbReference>
<dbReference type="Gene3D" id="3.40.50.720">
    <property type="entry name" value="NAD(P)-binding Rossmann-like Domain"/>
    <property type="match status" value="1"/>
</dbReference>
<organism evidence="2 3">
    <name type="scientific">Chironomus riparius</name>
    <dbReference type="NCBI Taxonomy" id="315576"/>
    <lineage>
        <taxon>Eukaryota</taxon>
        <taxon>Metazoa</taxon>
        <taxon>Ecdysozoa</taxon>
        <taxon>Arthropoda</taxon>
        <taxon>Hexapoda</taxon>
        <taxon>Insecta</taxon>
        <taxon>Pterygota</taxon>
        <taxon>Neoptera</taxon>
        <taxon>Endopterygota</taxon>
        <taxon>Diptera</taxon>
        <taxon>Nematocera</taxon>
        <taxon>Chironomoidea</taxon>
        <taxon>Chironomidae</taxon>
        <taxon>Chironominae</taxon>
        <taxon>Chironomus</taxon>
    </lineage>
</organism>
<dbReference type="OrthoDB" id="191139at2759"/>
<evidence type="ECO:0000313" key="2">
    <source>
        <dbReference type="EMBL" id="CAG9808688.1"/>
    </source>
</evidence>
<reference evidence="2" key="1">
    <citation type="submission" date="2022-01" db="EMBL/GenBank/DDBJ databases">
        <authorList>
            <person name="King R."/>
        </authorList>
    </citation>
    <scope>NUCLEOTIDE SEQUENCE</scope>
</reference>
<dbReference type="InterPro" id="IPR002347">
    <property type="entry name" value="SDR_fam"/>
</dbReference>
<evidence type="ECO:0000313" key="3">
    <source>
        <dbReference type="Proteomes" id="UP001153620"/>
    </source>
</evidence>
<dbReference type="InterPro" id="IPR036291">
    <property type="entry name" value="NAD(P)-bd_dom_sf"/>
</dbReference>
<dbReference type="PANTHER" id="PTHR43157">
    <property type="entry name" value="PHOSPHATIDYLINOSITOL-GLYCAN BIOSYNTHESIS CLASS F PROTEIN-RELATED"/>
    <property type="match status" value="1"/>
</dbReference>
<dbReference type="EMBL" id="OU895879">
    <property type="protein sequence ID" value="CAG9808688.1"/>
    <property type="molecule type" value="Genomic_DNA"/>
</dbReference>
<dbReference type="Proteomes" id="UP001153620">
    <property type="component" value="Chromosome 3"/>
</dbReference>
<sequence length="315" mass="35877">MNLLITLPVVAAGVIYLIRKQREYSWGWANNKSSLKGKVFIITGANSGLGYQTARALAKRKATVVFACRDLIKANEAIQCIKEEVKDANLTALPLDLEIFDSIKSFCHDVNREFPEFDCIINNAGLSMKEPFVTSEDVEVHTLANHLGHFLMINLLLDLIKKNNARIVIVSSKLHEKGTINFETFGKLVEPYTTKQLYANSKLMNFYFAKELYKKGIDVHVCCPGLCYTELFRDYTIKFYHWIVFSPVILLYLRSAEQGAQNIIHCATDDENDTEKNPSNSYIVMNCRQTKSKINLSDDVSEKLWIESKKLSKIE</sequence>